<dbReference type="InterPro" id="IPR050496">
    <property type="entry name" value="SNF2_RAD54_helicase_repair"/>
</dbReference>
<evidence type="ECO:0000256" key="1">
    <source>
        <dbReference type="ARBA" id="ARBA00022801"/>
    </source>
</evidence>
<dbReference type="Gene3D" id="3.40.50.300">
    <property type="entry name" value="P-loop containing nucleotide triphosphate hydrolases"/>
    <property type="match status" value="1"/>
</dbReference>
<comment type="caution">
    <text evidence="4">The sequence shown here is derived from an EMBL/GenBank/DDBJ whole genome shotgun (WGS) entry which is preliminary data.</text>
</comment>
<dbReference type="SMART" id="SM00490">
    <property type="entry name" value="HELICc"/>
    <property type="match status" value="1"/>
</dbReference>
<dbReference type="Proteomes" id="UP001597460">
    <property type="component" value="Unassembled WGS sequence"/>
</dbReference>
<keyword evidence="1 4" id="KW-0378">Hydrolase</keyword>
<proteinExistence type="predicted"/>
<dbReference type="Gene3D" id="3.40.50.10810">
    <property type="entry name" value="Tandem AAA-ATPase domain"/>
    <property type="match status" value="1"/>
</dbReference>
<keyword evidence="4" id="KW-0547">Nucleotide-binding</keyword>
<dbReference type="RefSeq" id="WP_390298526.1">
    <property type="nucleotide sequence ID" value="NZ_JBHULI010000003.1"/>
</dbReference>
<dbReference type="GO" id="GO:0004386">
    <property type="term" value="F:helicase activity"/>
    <property type="evidence" value="ECO:0007669"/>
    <property type="project" value="UniProtKB-KW"/>
</dbReference>
<dbReference type="InterPro" id="IPR038718">
    <property type="entry name" value="SNF2-like_sf"/>
</dbReference>
<sequence length="988" mass="113449">MANITHDITENLLVEFSQEELKFTFSSFANEKLKALDLDLLDDKTVEVYLSLNKQLADLGYVRQSNTDNAYYIKTDDFYDLDWFDRTDLIHIDNRLKGIISIKPKGLNAADPNFRIQVVFKPDSSPMQRPFSPFGPILKAGLNHYHLTDEEYNAFSSYLSYIGKSTYNENDHYQIVALFKKAKSDRLEIDESRFKHLKLSEPKKVSLNITKENNGDLSISPNLAGVDSKNLHALEREFSLLNEVDNNRNTLHVDDELIMLDEKKNRAVKEVLKKGKIPKKDVNDFLNNPGSFFNGDLIDLDTGFSYRVKGLVEYTKISFTDLDGEDNDWFLRADPPLIEDIEKVIHDETDLNDFKKESDLAYEVNSSSMVFNRAKVKLPDEKIVLEEELEQIRSKINEGTYKQDSESKAEKEPEKKRLTFDIDFYDQNKAVRDKFKEAHVPEDTYQSLKYKPKSYQYEGIDWIYSLYKASLESNKDIQGGILADDMGLGKTFTTLVAMKAIIAHSNKNNNPPKPFLVIAPLSLLKNWESEIEKFFISTPFHDVKILNGQEDLDEFRLRSGNERLQVQDEDQDMNPDSISYCLKIGKKFGTERLDVPRRVVLTTYSGLRNYQFSLARIDWAAVMFDEAQNIKNPDALQTRSAKALNADLKLLITGTPVENKLEEYWCLMDTANPKLFGSRKFFIKEYVDPIKDSGDPQVQIEVGRKLYKDSGQFLLRRLKSDVLDELPNKYYYKGIEQEDITYSEHLDQPLTDDQITKIEEIRKIYAESDSGNIALSCLSKTRNCYLHPLMTFDSSGEKLDGIDARLFWGNSARLKALYTTITDVKSKHEKLIIFVISKAMQKKLRNRLIKDFGVLPDIISGDTKVKSSDYTETRMGIIDEFTRSKGFQVIILSPIAAGVGLNITAANHVFHLDRHWNPAKEEQANDRVYRIGQEKDVHIYYPISKLPGADSFDIKLDNMLSRKLFLKDAIMTLPQGSERDLAVSTMSD</sequence>
<accession>A0ABW5JGA3</accession>
<dbReference type="InterPro" id="IPR000330">
    <property type="entry name" value="SNF2_N"/>
</dbReference>
<dbReference type="EC" id="3.6.4.-" evidence="4"/>
<gene>
    <name evidence="4" type="ORF">ACFSVN_03215</name>
</gene>
<dbReference type="GO" id="GO:0016787">
    <property type="term" value="F:hydrolase activity"/>
    <property type="evidence" value="ECO:0007669"/>
    <property type="project" value="UniProtKB-KW"/>
</dbReference>
<evidence type="ECO:0000259" key="2">
    <source>
        <dbReference type="PROSITE" id="PS51192"/>
    </source>
</evidence>
<dbReference type="SUPFAM" id="SSF52540">
    <property type="entry name" value="P-loop containing nucleoside triphosphate hydrolases"/>
    <property type="match status" value="2"/>
</dbReference>
<keyword evidence="4" id="KW-0347">Helicase</keyword>
<dbReference type="PROSITE" id="PS51192">
    <property type="entry name" value="HELICASE_ATP_BIND_1"/>
    <property type="match status" value="1"/>
</dbReference>
<dbReference type="PANTHER" id="PTHR45629:SF7">
    <property type="entry name" value="DNA EXCISION REPAIR PROTEIN ERCC-6-RELATED"/>
    <property type="match status" value="1"/>
</dbReference>
<evidence type="ECO:0000313" key="5">
    <source>
        <dbReference type="Proteomes" id="UP001597460"/>
    </source>
</evidence>
<dbReference type="Pfam" id="PF00176">
    <property type="entry name" value="SNF2-rel_dom"/>
    <property type="match status" value="1"/>
</dbReference>
<dbReference type="InterPro" id="IPR014001">
    <property type="entry name" value="Helicase_ATP-bd"/>
</dbReference>
<dbReference type="CDD" id="cd18793">
    <property type="entry name" value="SF2_C_SNF"/>
    <property type="match status" value="1"/>
</dbReference>
<feature type="domain" description="Helicase ATP-binding" evidence="2">
    <location>
        <begin position="471"/>
        <end position="674"/>
    </location>
</feature>
<reference evidence="5" key="1">
    <citation type="journal article" date="2019" name="Int. J. Syst. Evol. Microbiol.">
        <title>The Global Catalogue of Microorganisms (GCM) 10K type strain sequencing project: providing services to taxonomists for standard genome sequencing and annotation.</title>
        <authorList>
            <consortium name="The Broad Institute Genomics Platform"/>
            <consortium name="The Broad Institute Genome Sequencing Center for Infectious Disease"/>
            <person name="Wu L."/>
            <person name="Ma J."/>
        </authorList>
    </citation>
    <scope>NUCLEOTIDE SEQUENCE [LARGE SCALE GENOMIC DNA]</scope>
    <source>
        <strain evidence="5">KCTC 52042</strain>
    </source>
</reference>
<evidence type="ECO:0000313" key="4">
    <source>
        <dbReference type="EMBL" id="MFD2531450.1"/>
    </source>
</evidence>
<dbReference type="PROSITE" id="PS51194">
    <property type="entry name" value="HELICASE_CTER"/>
    <property type="match status" value="1"/>
</dbReference>
<keyword evidence="5" id="KW-1185">Reference proteome</keyword>
<name>A0ABW5JGA3_9BACT</name>
<protein>
    <submittedName>
        <fullName evidence="4">DEAD/DEAH box helicase</fullName>
        <ecNumber evidence="4">3.6.4.-</ecNumber>
    </submittedName>
</protein>
<dbReference type="InterPro" id="IPR027417">
    <property type="entry name" value="P-loop_NTPase"/>
</dbReference>
<feature type="domain" description="Helicase C-terminal" evidence="3">
    <location>
        <begin position="813"/>
        <end position="981"/>
    </location>
</feature>
<dbReference type="InterPro" id="IPR049730">
    <property type="entry name" value="SNF2/RAD54-like_C"/>
</dbReference>
<evidence type="ECO:0000259" key="3">
    <source>
        <dbReference type="PROSITE" id="PS51194"/>
    </source>
</evidence>
<dbReference type="Pfam" id="PF00271">
    <property type="entry name" value="Helicase_C"/>
    <property type="match status" value="1"/>
</dbReference>
<dbReference type="PANTHER" id="PTHR45629">
    <property type="entry name" value="SNF2/RAD54 FAMILY MEMBER"/>
    <property type="match status" value="1"/>
</dbReference>
<dbReference type="EMBL" id="JBHULI010000003">
    <property type="protein sequence ID" value="MFD2531450.1"/>
    <property type="molecule type" value="Genomic_DNA"/>
</dbReference>
<organism evidence="4 5">
    <name type="scientific">Gracilimonas halophila</name>
    <dbReference type="NCBI Taxonomy" id="1834464"/>
    <lineage>
        <taxon>Bacteria</taxon>
        <taxon>Pseudomonadati</taxon>
        <taxon>Balneolota</taxon>
        <taxon>Balneolia</taxon>
        <taxon>Balneolales</taxon>
        <taxon>Balneolaceae</taxon>
        <taxon>Gracilimonas</taxon>
    </lineage>
</organism>
<keyword evidence="4" id="KW-0067">ATP-binding</keyword>
<dbReference type="SMART" id="SM00487">
    <property type="entry name" value="DEXDc"/>
    <property type="match status" value="1"/>
</dbReference>
<dbReference type="InterPro" id="IPR001650">
    <property type="entry name" value="Helicase_C-like"/>
</dbReference>